<evidence type="ECO:0000256" key="1">
    <source>
        <dbReference type="ARBA" id="ARBA00023125"/>
    </source>
</evidence>
<dbReference type="PANTHER" id="PTHR43479">
    <property type="entry name" value="ACREF/ENVCD OPERON REPRESSOR-RELATED"/>
    <property type="match status" value="1"/>
</dbReference>
<accession>A0ABW8Y1J2</accession>
<dbReference type="InterPro" id="IPR001647">
    <property type="entry name" value="HTH_TetR"/>
</dbReference>
<keyword evidence="5" id="KW-1185">Reference proteome</keyword>
<gene>
    <name evidence="4" type="ORF">ABS765_06535</name>
</gene>
<dbReference type="InterPro" id="IPR050624">
    <property type="entry name" value="HTH-type_Tx_Regulator"/>
</dbReference>
<evidence type="ECO:0000256" key="2">
    <source>
        <dbReference type="PROSITE-ProRule" id="PRU00335"/>
    </source>
</evidence>
<reference evidence="4 5" key="1">
    <citation type="submission" date="2024-06" db="EMBL/GenBank/DDBJ databases">
        <authorList>
            <person name="Kaempfer P."/>
            <person name="Viver T."/>
        </authorList>
    </citation>
    <scope>NUCLEOTIDE SEQUENCE [LARGE SCALE GENOMIC DNA]</scope>
    <source>
        <strain evidence="4 5">ST-37</strain>
    </source>
</reference>
<dbReference type="RefSeq" id="WP_408088775.1">
    <property type="nucleotide sequence ID" value="NZ_JBELPY010000003.1"/>
</dbReference>
<feature type="DNA-binding region" description="H-T-H motif" evidence="2">
    <location>
        <begin position="35"/>
        <end position="54"/>
    </location>
</feature>
<dbReference type="InterPro" id="IPR009057">
    <property type="entry name" value="Homeodomain-like_sf"/>
</dbReference>
<organism evidence="4 5">
    <name type="scientific">Chryseobacterium terrae</name>
    <dbReference type="NCBI Taxonomy" id="3163299"/>
    <lineage>
        <taxon>Bacteria</taxon>
        <taxon>Pseudomonadati</taxon>
        <taxon>Bacteroidota</taxon>
        <taxon>Flavobacteriia</taxon>
        <taxon>Flavobacteriales</taxon>
        <taxon>Weeksellaceae</taxon>
        <taxon>Chryseobacterium group</taxon>
        <taxon>Chryseobacterium</taxon>
    </lineage>
</organism>
<feature type="domain" description="HTH tetR-type" evidence="3">
    <location>
        <begin position="12"/>
        <end position="72"/>
    </location>
</feature>
<dbReference type="EMBL" id="JBELPY010000003">
    <property type="protein sequence ID" value="MFL9833682.1"/>
    <property type="molecule type" value="Genomic_DNA"/>
</dbReference>
<evidence type="ECO:0000259" key="3">
    <source>
        <dbReference type="PROSITE" id="PS50977"/>
    </source>
</evidence>
<keyword evidence="1 2" id="KW-0238">DNA-binding</keyword>
<proteinExistence type="predicted"/>
<sequence length="193" mass="22051">MGSKERILRKKTKVSEEIFKVAMDILASEGIDGISIRKIASRIEYSPPVIYAHYRDKNELINKMVSVGFAMLRKQISLDKSKSNKPIFQLEHLFHNYIDFAIANKPLYLLMSRKAVERIGTDTLDDAEDFAKFCKEKIQSLLPLEKNSLVINQIYNSMISLVHGLICTCYATNTFSVKERDYAIRTMISGFTG</sequence>
<evidence type="ECO:0000313" key="4">
    <source>
        <dbReference type="EMBL" id="MFL9833682.1"/>
    </source>
</evidence>
<dbReference type="Pfam" id="PF00440">
    <property type="entry name" value="TetR_N"/>
    <property type="match status" value="1"/>
</dbReference>
<protein>
    <submittedName>
        <fullName evidence="4">Helix-turn-helix domain-containing protein</fullName>
    </submittedName>
</protein>
<name>A0ABW8Y1J2_9FLAO</name>
<dbReference type="PROSITE" id="PS50977">
    <property type="entry name" value="HTH_TETR_2"/>
    <property type="match status" value="1"/>
</dbReference>
<comment type="caution">
    <text evidence="4">The sequence shown here is derived from an EMBL/GenBank/DDBJ whole genome shotgun (WGS) entry which is preliminary data.</text>
</comment>
<evidence type="ECO:0000313" key="5">
    <source>
        <dbReference type="Proteomes" id="UP001629058"/>
    </source>
</evidence>
<dbReference type="PANTHER" id="PTHR43479:SF11">
    <property type="entry name" value="ACREF_ENVCD OPERON REPRESSOR-RELATED"/>
    <property type="match status" value="1"/>
</dbReference>
<dbReference type="Gene3D" id="1.10.357.10">
    <property type="entry name" value="Tetracycline Repressor, domain 2"/>
    <property type="match status" value="1"/>
</dbReference>
<dbReference type="Proteomes" id="UP001629058">
    <property type="component" value="Unassembled WGS sequence"/>
</dbReference>
<dbReference type="SUPFAM" id="SSF46689">
    <property type="entry name" value="Homeodomain-like"/>
    <property type="match status" value="1"/>
</dbReference>